<dbReference type="RefSeq" id="WP_338528930.1">
    <property type="nucleotide sequence ID" value="NZ_CP030941.1"/>
</dbReference>
<evidence type="ECO:0000313" key="4">
    <source>
        <dbReference type="Proteomes" id="UP001342418"/>
    </source>
</evidence>
<sequence>MNRMKWTTLAVVAALASGFSFQATAETWRMAHKMPADSVEGVIFQAVADRIAEKTNGKVTVQVFPNEQLGKDDAILEQLQMGTVHIYPEGSSYLQKWVPEMQFVSAPFLFDDREHWSRFMASDLVEGWHEQIETEAGITVIGDSTAMVRGPYRVMVSKKPVESLDDINGLRLRLHPDELAAAAWRHLGAEVRTLGWTEVYESLGRGIVEAVNSPIALVEPMRFYEVAPYVIRHDEYPQGLAFMANAAAWNGLDEETRAQILEAYDEVAAESEADTMKIANESIERMKAEGVTFSKVDTSPFVARMMELYEEMDSRGELPQGFLKAVAETRQTDG</sequence>
<dbReference type="EMBL" id="CP030941">
    <property type="protein sequence ID" value="UUP16514.1"/>
    <property type="molecule type" value="Genomic_DNA"/>
</dbReference>
<dbReference type="InterPro" id="IPR018389">
    <property type="entry name" value="DctP_fam"/>
</dbReference>
<proteinExistence type="predicted"/>
<keyword evidence="4" id="KW-1185">Reference proteome</keyword>
<dbReference type="PANTHER" id="PTHR33376">
    <property type="match status" value="1"/>
</dbReference>
<dbReference type="Gene3D" id="3.40.190.170">
    <property type="entry name" value="Bacterial extracellular solute-binding protein, family 7"/>
    <property type="match status" value="1"/>
</dbReference>
<accession>A0ABY5MHZ9</accession>
<dbReference type="NCBIfam" id="NF037995">
    <property type="entry name" value="TRAP_S1"/>
    <property type="match status" value="1"/>
</dbReference>
<feature type="signal peptide" evidence="2">
    <location>
        <begin position="1"/>
        <end position="25"/>
    </location>
</feature>
<evidence type="ECO:0000313" key="3">
    <source>
        <dbReference type="EMBL" id="UUP16514.1"/>
    </source>
</evidence>
<dbReference type="CDD" id="cd13603">
    <property type="entry name" value="PBP2_TRAP_Siap_TeaA_like"/>
    <property type="match status" value="1"/>
</dbReference>
<feature type="chain" id="PRO_5045661411" evidence="2">
    <location>
        <begin position="26"/>
        <end position="334"/>
    </location>
</feature>
<protein>
    <submittedName>
        <fullName evidence="3">Solute-binding protein</fullName>
    </submittedName>
</protein>
<dbReference type="InterPro" id="IPR038404">
    <property type="entry name" value="TRAP_DctP_sf"/>
</dbReference>
<keyword evidence="1 2" id="KW-0732">Signal</keyword>
<name>A0ABY5MHZ9_9HYPH</name>
<dbReference type="Pfam" id="PF03480">
    <property type="entry name" value="DctP"/>
    <property type="match status" value="1"/>
</dbReference>
<gene>
    <name evidence="3" type="ORF">NTH_00961</name>
</gene>
<evidence type="ECO:0000256" key="1">
    <source>
        <dbReference type="ARBA" id="ARBA00022729"/>
    </source>
</evidence>
<evidence type="ECO:0000256" key="2">
    <source>
        <dbReference type="SAM" id="SignalP"/>
    </source>
</evidence>
<dbReference type="Proteomes" id="UP001342418">
    <property type="component" value="Chromosome"/>
</dbReference>
<reference evidence="3 4" key="1">
    <citation type="submission" date="2018-07" db="EMBL/GenBank/DDBJ databases">
        <title>Genome sequence of Nitratireductor thuwali#1536.</title>
        <authorList>
            <person name="Michoud G."/>
            <person name="Merlino G."/>
            <person name="Sefrji F.O."/>
            <person name="Daffonchio D."/>
        </authorList>
    </citation>
    <scope>NUCLEOTIDE SEQUENCE [LARGE SCALE GENOMIC DNA]</scope>
    <source>
        <strain evidence="4">Nit1536</strain>
    </source>
</reference>
<organism evidence="3 4">
    <name type="scientific">Nitratireductor thuwali</name>
    <dbReference type="NCBI Taxonomy" id="2267699"/>
    <lineage>
        <taxon>Bacteria</taxon>
        <taxon>Pseudomonadati</taxon>
        <taxon>Pseudomonadota</taxon>
        <taxon>Alphaproteobacteria</taxon>
        <taxon>Hyphomicrobiales</taxon>
        <taxon>Phyllobacteriaceae</taxon>
        <taxon>Nitratireductor</taxon>
    </lineage>
</organism>
<dbReference type="PANTHER" id="PTHR33376:SF4">
    <property type="entry name" value="SIALIC ACID-BINDING PERIPLASMIC PROTEIN SIAP"/>
    <property type="match status" value="1"/>
</dbReference>